<dbReference type="GO" id="GO:0003677">
    <property type="term" value="F:DNA binding"/>
    <property type="evidence" value="ECO:0007669"/>
    <property type="project" value="InterPro"/>
</dbReference>
<evidence type="ECO:0000313" key="3">
    <source>
        <dbReference type="Proteomes" id="UP000244060"/>
    </source>
</evidence>
<dbReference type="CDD" id="cd00093">
    <property type="entry name" value="HTH_XRE"/>
    <property type="match status" value="1"/>
</dbReference>
<reference evidence="2 3" key="1">
    <citation type="submission" date="2018-04" db="EMBL/GenBank/DDBJ databases">
        <title>Genomic Encyclopedia of Type Strains, Phase III (KMG-III): the genomes of soil and plant-associated and newly described type strains.</title>
        <authorList>
            <person name="Whitman W."/>
        </authorList>
    </citation>
    <scope>NUCLEOTIDE SEQUENCE [LARGE SCALE GENOMIC DNA]</scope>
    <source>
        <strain evidence="2 3">KA25</strain>
    </source>
</reference>
<dbReference type="InterPro" id="IPR010982">
    <property type="entry name" value="Lambda_DNA-bd_dom_sf"/>
</dbReference>
<name>A0A2T5JQ26_9RHOB</name>
<accession>A0A2T5JQ26</accession>
<dbReference type="SUPFAM" id="SSF47413">
    <property type="entry name" value="lambda repressor-like DNA-binding domains"/>
    <property type="match status" value="1"/>
</dbReference>
<evidence type="ECO:0000259" key="1">
    <source>
        <dbReference type="PROSITE" id="PS50943"/>
    </source>
</evidence>
<sequence>MPKKPHSGTRLARFLEKRILEMRPKTQAEIASETGFVNPNMLSMIKSGTSKLALDRVPALAKALEADPGYLMRLALEQAEGDTAASALVEIFGTPVSANERAWLEEIRAASDHSDPRLTSRSRAALRAIFGK</sequence>
<protein>
    <recommendedName>
        <fullName evidence="1">HTH cro/C1-type domain-containing protein</fullName>
    </recommendedName>
</protein>
<evidence type="ECO:0000313" key="2">
    <source>
        <dbReference type="EMBL" id="PTR09903.1"/>
    </source>
</evidence>
<dbReference type="Proteomes" id="UP000244060">
    <property type="component" value="Unassembled WGS sequence"/>
</dbReference>
<dbReference type="RefSeq" id="WP_108222592.1">
    <property type="nucleotide sequence ID" value="NZ_CP090026.1"/>
</dbReference>
<dbReference type="InterPro" id="IPR001387">
    <property type="entry name" value="Cro/C1-type_HTH"/>
</dbReference>
<dbReference type="OrthoDB" id="7859023at2"/>
<comment type="caution">
    <text evidence="2">The sequence shown here is derived from an EMBL/GenBank/DDBJ whole genome shotgun (WGS) entry which is preliminary data.</text>
</comment>
<organism evidence="2 3">
    <name type="scientific">Cereibacter azotoformans</name>
    <dbReference type="NCBI Taxonomy" id="43057"/>
    <lineage>
        <taxon>Bacteria</taxon>
        <taxon>Pseudomonadati</taxon>
        <taxon>Pseudomonadota</taxon>
        <taxon>Alphaproteobacteria</taxon>
        <taxon>Rhodobacterales</taxon>
        <taxon>Paracoccaceae</taxon>
        <taxon>Cereibacter</taxon>
    </lineage>
</organism>
<dbReference type="Pfam" id="PF01381">
    <property type="entry name" value="HTH_3"/>
    <property type="match status" value="1"/>
</dbReference>
<keyword evidence="3" id="KW-1185">Reference proteome</keyword>
<dbReference type="SMART" id="SM00530">
    <property type="entry name" value="HTH_XRE"/>
    <property type="match status" value="1"/>
</dbReference>
<dbReference type="EMBL" id="QAOT01000031">
    <property type="protein sequence ID" value="PTR09903.1"/>
    <property type="molecule type" value="Genomic_DNA"/>
</dbReference>
<feature type="domain" description="HTH cro/C1-type" evidence="1">
    <location>
        <begin position="26"/>
        <end position="71"/>
    </location>
</feature>
<proteinExistence type="predicted"/>
<gene>
    <name evidence="2" type="ORF">C8J28_13114</name>
</gene>
<dbReference type="AlphaFoldDB" id="A0A2T5JQ26"/>
<dbReference type="Gene3D" id="1.10.260.40">
    <property type="entry name" value="lambda repressor-like DNA-binding domains"/>
    <property type="match status" value="1"/>
</dbReference>
<dbReference type="PROSITE" id="PS50943">
    <property type="entry name" value="HTH_CROC1"/>
    <property type="match status" value="1"/>
</dbReference>